<protein>
    <submittedName>
        <fullName evidence="1">Uncharacterized protein</fullName>
    </submittedName>
</protein>
<dbReference type="PROSITE" id="PS51257">
    <property type="entry name" value="PROKAR_LIPOPROTEIN"/>
    <property type="match status" value="1"/>
</dbReference>
<dbReference type="EMBL" id="AP018042">
    <property type="protein sequence ID" value="BAX81906.1"/>
    <property type="molecule type" value="Genomic_DNA"/>
</dbReference>
<reference evidence="2" key="2">
    <citation type="journal article" date="2020" name="Antonie Van Leeuwenhoek">
        <title>Labilibaculum antarcticum sp. nov., a novel facultative anaerobic, psychrotorelant bacterium isolated from marine sediment of Antarctica.</title>
        <authorList>
            <person name="Watanabe M."/>
            <person name="Kojima H."/>
            <person name="Fukui M."/>
        </authorList>
    </citation>
    <scope>NUCLEOTIDE SEQUENCE [LARGE SCALE GENOMIC DNA]</scope>
    <source>
        <strain evidence="2">SPP2</strain>
    </source>
</reference>
<accession>A0A1Y1CNB0</accession>
<dbReference type="Proteomes" id="UP000218267">
    <property type="component" value="Chromosome"/>
</dbReference>
<dbReference type="KEGG" id="mbas:ALGA_3614"/>
<organism evidence="1 2">
    <name type="scientific">Labilibaculum antarcticum</name>
    <dbReference type="NCBI Taxonomy" id="1717717"/>
    <lineage>
        <taxon>Bacteria</taxon>
        <taxon>Pseudomonadati</taxon>
        <taxon>Bacteroidota</taxon>
        <taxon>Bacteroidia</taxon>
        <taxon>Marinilabiliales</taxon>
        <taxon>Marinifilaceae</taxon>
        <taxon>Labilibaculum</taxon>
    </lineage>
</organism>
<name>A0A1Y1CNB0_9BACT</name>
<keyword evidence="2" id="KW-1185">Reference proteome</keyword>
<gene>
    <name evidence="1" type="ORF">ALGA_3614</name>
</gene>
<dbReference type="RefSeq" id="WP_145957675.1">
    <property type="nucleotide sequence ID" value="NZ_AP018042.1"/>
</dbReference>
<dbReference type="AlphaFoldDB" id="A0A1Y1CNB0"/>
<evidence type="ECO:0000313" key="1">
    <source>
        <dbReference type="EMBL" id="BAX81906.1"/>
    </source>
</evidence>
<evidence type="ECO:0000313" key="2">
    <source>
        <dbReference type="Proteomes" id="UP000218267"/>
    </source>
</evidence>
<reference evidence="1 2" key="1">
    <citation type="journal article" date="2018" name="Mar. Genomics">
        <title>Complete genome sequence of Marinifilaceae bacterium strain SPP2, isolated from the Antarctic marine sediment.</title>
        <authorList>
            <person name="Watanabe M."/>
            <person name="Kojima H."/>
            <person name="Fukui M."/>
        </authorList>
    </citation>
    <scope>NUCLEOTIDE SEQUENCE [LARGE SCALE GENOMIC DNA]</scope>
    <source>
        <strain evidence="1 2">SPP2</strain>
    </source>
</reference>
<sequence>MKTKNLILLIATIASLLSSCDNDKYSDFTTVPNDYFPLQIGDTWEYDDHIRKVTGTEKVNNIEYKVVTNKTYRADTLYYSYNNYYRLGSYGKVYQLYRDKSDEFLFLNFSRREGESWSYETADRDDQKWNVEVLPELNFTINNHIIKNCKSFFYNVPGCADEEHQITFAPGVGEIHSYSTAWGISQTIQKTKINGIIRQF</sequence>
<dbReference type="OrthoDB" id="1116634at2"/>
<proteinExistence type="predicted"/>